<dbReference type="Proteomes" id="UP000321196">
    <property type="component" value="Unassembled WGS sequence"/>
</dbReference>
<evidence type="ECO:0000313" key="12">
    <source>
        <dbReference type="EMBL" id="TXK04874.1"/>
    </source>
</evidence>
<feature type="transmembrane region" description="Helical" evidence="10">
    <location>
        <begin position="145"/>
        <end position="164"/>
    </location>
</feature>
<dbReference type="PANTHER" id="PTHR43520:SF8">
    <property type="entry name" value="P-TYPE CU(+) TRANSPORTER"/>
    <property type="match status" value="1"/>
</dbReference>
<evidence type="ECO:0000256" key="1">
    <source>
        <dbReference type="ARBA" id="ARBA00004651"/>
    </source>
</evidence>
<dbReference type="PRINTS" id="PR00119">
    <property type="entry name" value="CATATPASE"/>
</dbReference>
<dbReference type="GO" id="GO:0005524">
    <property type="term" value="F:ATP binding"/>
    <property type="evidence" value="ECO:0007669"/>
    <property type="project" value="UniProtKB-UniRule"/>
</dbReference>
<keyword evidence="5 10" id="KW-0547">Nucleotide-binding</keyword>
<evidence type="ECO:0000256" key="9">
    <source>
        <dbReference type="ARBA" id="ARBA00023136"/>
    </source>
</evidence>
<dbReference type="NCBIfam" id="TIGR01512">
    <property type="entry name" value="ATPase-IB2_Cd"/>
    <property type="match status" value="1"/>
</dbReference>
<evidence type="ECO:0000256" key="7">
    <source>
        <dbReference type="ARBA" id="ARBA00022967"/>
    </source>
</evidence>
<dbReference type="FunFam" id="2.70.150.10:FF:000002">
    <property type="entry name" value="Copper-transporting ATPase 1, putative"/>
    <property type="match status" value="1"/>
</dbReference>
<dbReference type="SUPFAM" id="SSF81665">
    <property type="entry name" value="Calcium ATPase, transmembrane domain M"/>
    <property type="match status" value="1"/>
</dbReference>
<dbReference type="GO" id="GO:0005507">
    <property type="term" value="F:copper ion binding"/>
    <property type="evidence" value="ECO:0007669"/>
    <property type="project" value="TreeGrafter"/>
</dbReference>
<dbReference type="InterPro" id="IPR036163">
    <property type="entry name" value="HMA_dom_sf"/>
</dbReference>
<gene>
    <name evidence="12" type="primary">cadA</name>
    <name evidence="12" type="ORF">FVP60_08020</name>
</gene>
<accession>A0A5C8HQ08</accession>
<dbReference type="InterPro" id="IPR023214">
    <property type="entry name" value="HAD_sf"/>
</dbReference>
<evidence type="ECO:0000256" key="2">
    <source>
        <dbReference type="ARBA" id="ARBA00006024"/>
    </source>
</evidence>
<dbReference type="Gene3D" id="3.40.1110.10">
    <property type="entry name" value="Calcium-transporting ATPase, cytoplasmic domain N"/>
    <property type="match status" value="1"/>
</dbReference>
<evidence type="ECO:0000256" key="8">
    <source>
        <dbReference type="ARBA" id="ARBA00022989"/>
    </source>
</evidence>
<evidence type="ECO:0000259" key="11">
    <source>
        <dbReference type="PROSITE" id="PS50846"/>
    </source>
</evidence>
<dbReference type="InterPro" id="IPR027256">
    <property type="entry name" value="P-typ_ATPase_IB"/>
</dbReference>
<dbReference type="SUPFAM" id="SSF55008">
    <property type="entry name" value="HMA, heavy metal-associated domain"/>
    <property type="match status" value="1"/>
</dbReference>
<dbReference type="NCBIfam" id="TIGR01494">
    <property type="entry name" value="ATPase_P-type"/>
    <property type="match status" value="1"/>
</dbReference>
<dbReference type="EMBL" id="VRSW01000002">
    <property type="protein sequence ID" value="TXK04874.1"/>
    <property type="molecule type" value="Genomic_DNA"/>
</dbReference>
<dbReference type="Gene3D" id="2.70.150.10">
    <property type="entry name" value="Calcium-transporting ATPase, cytoplasmic transduction domain A"/>
    <property type="match status" value="1"/>
</dbReference>
<keyword evidence="7" id="KW-1278">Translocase</keyword>
<evidence type="ECO:0000256" key="4">
    <source>
        <dbReference type="ARBA" id="ARBA00022723"/>
    </source>
</evidence>
<keyword evidence="9 10" id="KW-0472">Membrane</keyword>
<feature type="transmembrane region" description="Helical" evidence="10">
    <location>
        <begin position="370"/>
        <end position="397"/>
    </location>
</feature>
<dbReference type="PANTHER" id="PTHR43520">
    <property type="entry name" value="ATP7, ISOFORM B"/>
    <property type="match status" value="1"/>
</dbReference>
<dbReference type="SUPFAM" id="SSF81660">
    <property type="entry name" value="Metal cation-transporting ATPase, ATP-binding domain N"/>
    <property type="match status" value="1"/>
</dbReference>
<feature type="transmembrane region" description="Helical" evidence="10">
    <location>
        <begin position="108"/>
        <end position="125"/>
    </location>
</feature>
<feature type="transmembrane region" description="Helical" evidence="10">
    <location>
        <begin position="679"/>
        <end position="696"/>
    </location>
</feature>
<dbReference type="SUPFAM" id="SSF81653">
    <property type="entry name" value="Calcium ATPase, transduction domain A"/>
    <property type="match status" value="1"/>
</dbReference>
<dbReference type="InterPro" id="IPR036412">
    <property type="entry name" value="HAD-like_sf"/>
</dbReference>
<dbReference type="NCBIfam" id="TIGR01525">
    <property type="entry name" value="ATPase-IB_hvy"/>
    <property type="match status" value="1"/>
</dbReference>
<evidence type="ECO:0000256" key="10">
    <source>
        <dbReference type="RuleBase" id="RU362081"/>
    </source>
</evidence>
<dbReference type="Pfam" id="PF00122">
    <property type="entry name" value="E1-E2_ATPase"/>
    <property type="match status" value="1"/>
</dbReference>
<reference evidence="12 13" key="1">
    <citation type="submission" date="2019-08" db="EMBL/GenBank/DDBJ databases">
        <authorList>
            <person name="Dong K."/>
        </authorList>
    </citation>
    <scope>NUCLEOTIDE SEQUENCE [LARGE SCALE GENOMIC DNA]</scope>
    <source>
        <strain evidence="12 13">M4-8</strain>
    </source>
</reference>
<comment type="similarity">
    <text evidence="2 10">Belongs to the cation transport ATPase (P-type) (TC 3.A.3) family. Type IB subfamily.</text>
</comment>
<keyword evidence="10" id="KW-1003">Cell membrane</keyword>
<comment type="subcellular location">
    <subcellularLocation>
        <location evidence="1">Cell membrane</location>
        <topology evidence="1">Multi-pass membrane protein</topology>
    </subcellularLocation>
</comment>
<dbReference type="InterPro" id="IPR018303">
    <property type="entry name" value="ATPase_P-typ_P_site"/>
</dbReference>
<dbReference type="SUPFAM" id="SSF56784">
    <property type="entry name" value="HAD-like"/>
    <property type="match status" value="1"/>
</dbReference>
<dbReference type="PRINTS" id="PR00120">
    <property type="entry name" value="HATPASE"/>
</dbReference>
<dbReference type="InterPro" id="IPR023299">
    <property type="entry name" value="ATPase_P-typ_cyto_dom_N"/>
</dbReference>
<feature type="transmembrane region" description="Helical" evidence="10">
    <location>
        <begin position="702"/>
        <end position="720"/>
    </location>
</feature>
<evidence type="ECO:0000256" key="3">
    <source>
        <dbReference type="ARBA" id="ARBA00022692"/>
    </source>
</evidence>
<feature type="transmembrane region" description="Helical" evidence="10">
    <location>
        <begin position="342"/>
        <end position="364"/>
    </location>
</feature>
<dbReference type="AlphaFoldDB" id="A0A5C8HQ08"/>
<evidence type="ECO:0000256" key="5">
    <source>
        <dbReference type="ARBA" id="ARBA00022741"/>
    </source>
</evidence>
<dbReference type="PROSITE" id="PS00154">
    <property type="entry name" value="ATPASE_E1_E2"/>
    <property type="match status" value="1"/>
</dbReference>
<sequence>MTCASCVARVEKRLASVAGVQAAVNLATESAKVSIPAGVSDDDLIAAVESAGYGARVRAAGSKPAAMDEHDHADEGRTKLGTRLLVSAILAVPVIATGMVPALQFPGWQWMAMVLTIPIVVWGGWPFHRATFQNARHGTATMDTLITLGTSAALIWSVWAMFFGNAGEIGMTHEVVLFGPVHDATSLVYFEVAAGVTVFLLLGRWIEHRSKRRAGDALRALMNLGAKNVTLATIAGGDGPTVPIDELQVGDRFVARPGEKIATDGMVVSGAAAVDASMLSGESEPVAVETGSIVTGGTIATDGRLVVEATAVGENTRLAAMARLVEDAQTGKSAVQRLADRISGVFVPIVILLSIITLVAWIVFGGSVAAGFTAAVAVLIIACPCALGLATPVAILVGTGRGAQLGILITGPEAIESAGRIDTLFADKTGTITTGTMTLVSFVTVAGVERDDFLRSVAAIEASSEHPVARAIVTAASEVPLATDFVSTAGRGVAGTVDGVAVFARRLDVGELETLPLALAEAIREAATTTIVAGRVDDGREVVQGVLFVADAVRDDSAEAVAQLRKLGVEVQMLTGDNEAAALRAAEAVGITQITAGVTPEGKIAAVRAAQAAGRSVAMVGDGVNDAPALAAADLGLAMGGGTDAAMHASDITLVRQSLSAAATAIRLSRKTMSTIRGNLFWAFGYNVAAIPLAALGLLNPMLAGAAMAFSSVFVVLNSLRLRAFR</sequence>
<dbReference type="Gene3D" id="3.40.50.1000">
    <property type="entry name" value="HAD superfamily/HAD-like"/>
    <property type="match status" value="1"/>
</dbReference>
<dbReference type="InterPro" id="IPR006121">
    <property type="entry name" value="HMA_dom"/>
</dbReference>
<organism evidence="12 13">
    <name type="scientific">Microbacterium mitrae</name>
    <dbReference type="NCBI Taxonomy" id="664640"/>
    <lineage>
        <taxon>Bacteria</taxon>
        <taxon>Bacillati</taxon>
        <taxon>Actinomycetota</taxon>
        <taxon>Actinomycetes</taxon>
        <taxon>Micrococcales</taxon>
        <taxon>Microbacteriaceae</taxon>
        <taxon>Microbacterium</taxon>
    </lineage>
</organism>
<dbReference type="GO" id="GO:0016887">
    <property type="term" value="F:ATP hydrolysis activity"/>
    <property type="evidence" value="ECO:0007669"/>
    <property type="project" value="InterPro"/>
</dbReference>
<dbReference type="GO" id="GO:0055070">
    <property type="term" value="P:copper ion homeostasis"/>
    <property type="evidence" value="ECO:0007669"/>
    <property type="project" value="TreeGrafter"/>
</dbReference>
<keyword evidence="8 10" id="KW-1133">Transmembrane helix</keyword>
<name>A0A5C8HQ08_9MICO</name>
<keyword evidence="3 10" id="KW-0812">Transmembrane</keyword>
<dbReference type="EC" id="3.6.3.3" evidence="12"/>
<dbReference type="PROSITE" id="PS50846">
    <property type="entry name" value="HMA_2"/>
    <property type="match status" value="1"/>
</dbReference>
<dbReference type="Gene3D" id="3.30.70.100">
    <property type="match status" value="1"/>
</dbReference>
<dbReference type="NCBIfam" id="TIGR01511">
    <property type="entry name" value="ATPase-IB1_Cu"/>
    <property type="match status" value="1"/>
</dbReference>
<dbReference type="InterPro" id="IPR001757">
    <property type="entry name" value="P_typ_ATPase"/>
</dbReference>
<evidence type="ECO:0000256" key="6">
    <source>
        <dbReference type="ARBA" id="ARBA00022840"/>
    </source>
</evidence>
<keyword evidence="13" id="KW-1185">Reference proteome</keyword>
<comment type="caution">
    <text evidence="12">The sequence shown here is derived from an EMBL/GenBank/DDBJ whole genome shotgun (WGS) entry which is preliminary data.</text>
</comment>
<dbReference type="GO" id="GO:0005886">
    <property type="term" value="C:plasma membrane"/>
    <property type="evidence" value="ECO:0007669"/>
    <property type="project" value="UniProtKB-SubCell"/>
</dbReference>
<evidence type="ECO:0000313" key="13">
    <source>
        <dbReference type="Proteomes" id="UP000321196"/>
    </source>
</evidence>
<dbReference type="Pfam" id="PF00403">
    <property type="entry name" value="HMA"/>
    <property type="match status" value="1"/>
</dbReference>
<feature type="domain" description="HMA" evidence="11">
    <location>
        <begin position="1"/>
        <end position="56"/>
    </location>
</feature>
<feature type="transmembrane region" description="Helical" evidence="10">
    <location>
        <begin position="84"/>
        <end position="102"/>
    </location>
</feature>
<keyword evidence="4 10" id="KW-0479">Metal-binding</keyword>
<feature type="transmembrane region" description="Helical" evidence="10">
    <location>
        <begin position="184"/>
        <end position="203"/>
    </location>
</feature>
<keyword evidence="6 10" id="KW-0067">ATP-binding</keyword>
<dbReference type="InterPro" id="IPR023298">
    <property type="entry name" value="ATPase_P-typ_TM_dom_sf"/>
</dbReference>
<dbReference type="InterPro" id="IPR059000">
    <property type="entry name" value="ATPase_P-type_domA"/>
</dbReference>
<dbReference type="GO" id="GO:0043682">
    <property type="term" value="F:P-type divalent copper transporter activity"/>
    <property type="evidence" value="ECO:0007669"/>
    <property type="project" value="TreeGrafter"/>
</dbReference>
<proteinExistence type="inferred from homology"/>
<keyword evidence="12" id="KW-0378">Hydrolase</keyword>
<dbReference type="OrthoDB" id="7059309at2"/>
<dbReference type="InterPro" id="IPR008250">
    <property type="entry name" value="ATPase_P-typ_transduc_dom_A_sf"/>
</dbReference>
<dbReference type="CDD" id="cd00371">
    <property type="entry name" value="HMA"/>
    <property type="match status" value="1"/>
</dbReference>
<dbReference type="Pfam" id="PF00702">
    <property type="entry name" value="Hydrolase"/>
    <property type="match status" value="1"/>
</dbReference>
<protein>
    <submittedName>
        <fullName evidence="12">Cadmium-translocating P-type ATPase</fullName>
        <ecNumber evidence="12">3.6.3.3</ecNumber>
    </submittedName>
</protein>